<dbReference type="Proteomes" id="UP000292818">
    <property type="component" value="Unassembled WGS sequence"/>
</dbReference>
<evidence type="ECO:0000259" key="1">
    <source>
        <dbReference type="SMART" id="SM00974"/>
    </source>
</evidence>
<dbReference type="EMBL" id="SETJ01000091">
    <property type="protein sequence ID" value="RZM15332.1"/>
    <property type="molecule type" value="Genomic_DNA"/>
</dbReference>
<dbReference type="AlphaFoldDB" id="A0A4Q7DTX5"/>
<dbReference type="RefSeq" id="WP_130137836.1">
    <property type="nucleotide sequence ID" value="NZ_SETJ01000091.1"/>
</dbReference>
<dbReference type="InterPro" id="IPR018306">
    <property type="entry name" value="Phage_T5_Orf172_DNA-bd"/>
</dbReference>
<proteinExistence type="predicted"/>
<gene>
    <name evidence="2" type="ORF">LDELB18P1_1933</name>
</gene>
<reference evidence="2 3" key="1">
    <citation type="submission" date="2019-01" db="EMBL/GenBank/DDBJ databases">
        <title>Colonization of the human gut by bovine bacteria present in Parmesan cheese.</title>
        <authorList>
            <person name="Lugli G.A."/>
            <person name="Milani C."/>
        </authorList>
    </citation>
    <scope>NUCLEOTIDE SEQUENCE [LARGE SCALE GENOMIC DNA]</scope>
    <source>
        <strain evidence="2 3">LDELB18P1</strain>
    </source>
</reference>
<accession>A0A4Q7DTX5</accession>
<comment type="caution">
    <text evidence="2">The sequence shown here is derived from an EMBL/GenBank/DDBJ whole genome shotgun (WGS) entry which is preliminary data.</text>
</comment>
<evidence type="ECO:0000313" key="3">
    <source>
        <dbReference type="Proteomes" id="UP000292818"/>
    </source>
</evidence>
<feature type="domain" description="Bacteriophage T5 Orf172 DNA-binding" evidence="1">
    <location>
        <begin position="306"/>
        <end position="400"/>
    </location>
</feature>
<name>A0A4Q7DTX5_9LACO</name>
<dbReference type="Pfam" id="PF13455">
    <property type="entry name" value="MUG113"/>
    <property type="match status" value="1"/>
</dbReference>
<protein>
    <submittedName>
        <fullName evidence="2">GIY-YIG nuclease family protein</fullName>
    </submittedName>
</protein>
<dbReference type="SMART" id="SM00974">
    <property type="entry name" value="T5orf172"/>
    <property type="match status" value="1"/>
</dbReference>
<evidence type="ECO:0000313" key="2">
    <source>
        <dbReference type="EMBL" id="RZM15332.1"/>
    </source>
</evidence>
<organism evidence="2 3">
    <name type="scientific">Lactobacillus delbrueckii</name>
    <dbReference type="NCBI Taxonomy" id="1584"/>
    <lineage>
        <taxon>Bacteria</taxon>
        <taxon>Bacillati</taxon>
        <taxon>Bacillota</taxon>
        <taxon>Bacilli</taxon>
        <taxon>Lactobacillales</taxon>
        <taxon>Lactobacillaceae</taxon>
        <taxon>Lactobacillus</taxon>
    </lineage>
</organism>
<sequence length="414" mass="47808">MDKPIRSLEDIFADPDAATLLAPDKKPVINYDPDVEGFKEIIDWIKQHDGKEPQKTMDLTERKMFSRLKGIRNNPDRCQKLKEYDELHLLGEADGSSEKEREVKAIKQEKMDFDSLDDILSDDSLLFDDSQKDVELNNKLFDTAKFKQILTKKQEEEKSVRNKMDGFSKYEPMFKQIQAGISSGQRQLVKFQNPEKNLKEHSFYVLNGQLIYIEAIGDPQIRESSDNRNRKDARAHVIYENGTENFPFIRGLASSLYGSKQRRTVPGYIVTEPMQKEYKLTNDDYVTGYVYVLKSLSQNPQILEIEKEHDLYKVGVTENTVEERTANAENEPTYLYAPIQIVEKIKVINLNAKTLEKTIHHALAEYRLDVDIKAANGKIIHPMEWFVVDLNTIETVVGKLITQLRVKQLDGMQN</sequence>